<feature type="transmembrane region" description="Helical" evidence="1">
    <location>
        <begin position="35"/>
        <end position="53"/>
    </location>
</feature>
<gene>
    <name evidence="2" type="ORF">LMG31841_03543</name>
</gene>
<evidence type="ECO:0000313" key="2">
    <source>
        <dbReference type="EMBL" id="CAG4906289.1"/>
    </source>
</evidence>
<proteinExistence type="predicted"/>
<evidence type="ECO:0000256" key="1">
    <source>
        <dbReference type="SAM" id="Phobius"/>
    </source>
</evidence>
<keyword evidence="1" id="KW-0812">Transmembrane</keyword>
<dbReference type="AlphaFoldDB" id="A0A9N8RZ36"/>
<comment type="caution">
    <text evidence="2">The sequence shown here is derived from an EMBL/GenBank/DDBJ whole genome shotgun (WGS) entry which is preliminary data.</text>
</comment>
<dbReference type="EMBL" id="CAJQZC010000006">
    <property type="protein sequence ID" value="CAG4906289.1"/>
    <property type="molecule type" value="Genomic_DNA"/>
</dbReference>
<reference evidence="2" key="1">
    <citation type="submission" date="2021-04" db="EMBL/GenBank/DDBJ databases">
        <authorList>
            <person name="Vanwijnsberghe S."/>
        </authorList>
    </citation>
    <scope>NUCLEOTIDE SEQUENCE</scope>
    <source>
        <strain evidence="2">LMG 31841</strain>
    </source>
</reference>
<accession>A0A9N8RZ36</accession>
<keyword evidence="3" id="KW-1185">Reference proteome</keyword>
<keyword evidence="1" id="KW-1133">Transmembrane helix</keyword>
<dbReference type="Proteomes" id="UP000789704">
    <property type="component" value="Unassembled WGS sequence"/>
</dbReference>
<name>A0A9N8RZ36_9BURK</name>
<organism evidence="2 3">
    <name type="scientific">Paraburkholderia saeva</name>
    <dbReference type="NCBI Taxonomy" id="2777537"/>
    <lineage>
        <taxon>Bacteria</taxon>
        <taxon>Pseudomonadati</taxon>
        <taxon>Pseudomonadota</taxon>
        <taxon>Betaproteobacteria</taxon>
        <taxon>Burkholderiales</taxon>
        <taxon>Burkholderiaceae</taxon>
        <taxon>Paraburkholderia</taxon>
    </lineage>
</organism>
<dbReference type="RefSeq" id="WP_228879350.1">
    <property type="nucleotide sequence ID" value="NZ_CAJQZC010000006.1"/>
</dbReference>
<evidence type="ECO:0000313" key="3">
    <source>
        <dbReference type="Proteomes" id="UP000789704"/>
    </source>
</evidence>
<keyword evidence="1" id="KW-0472">Membrane</keyword>
<protein>
    <submittedName>
        <fullName evidence="2">Uncharacterized protein</fullName>
    </submittedName>
</protein>
<sequence length="68" mass="7384">MKSIPDVNGEARRAYLREMQDGFTPLQSDFEQSPVWRITLLVAVFVIGINVFAPAPVAVSPASAHATV</sequence>